<dbReference type="AlphaFoldDB" id="A0A162A712"/>
<evidence type="ECO:0008006" key="3">
    <source>
        <dbReference type="Google" id="ProtNLM"/>
    </source>
</evidence>
<dbReference type="Proteomes" id="UP000076643">
    <property type="component" value="Unassembled WGS sequence"/>
</dbReference>
<dbReference type="EMBL" id="AUYB01000046">
    <property type="protein sequence ID" value="KZN45143.1"/>
    <property type="molecule type" value="Genomic_DNA"/>
</dbReference>
<gene>
    <name evidence="1" type="ORF">N475_07765</name>
</gene>
<accession>A0A162A712</accession>
<protein>
    <recommendedName>
        <fullName evidence="3">DUF2946 domain-containing protein</fullName>
    </recommendedName>
</protein>
<organism evidence="1 2">
    <name type="scientific">Pseudoalteromonas luteoviolacea DSM 6061</name>
    <dbReference type="NCBI Taxonomy" id="1365250"/>
    <lineage>
        <taxon>Bacteria</taxon>
        <taxon>Pseudomonadati</taxon>
        <taxon>Pseudomonadota</taxon>
        <taxon>Gammaproteobacteria</taxon>
        <taxon>Alteromonadales</taxon>
        <taxon>Pseudoalteromonadaceae</taxon>
        <taxon>Pseudoalteromonas</taxon>
    </lineage>
</organism>
<dbReference type="PATRIC" id="fig|1365250.3.peg.498"/>
<name>A0A162A712_9GAMM</name>
<proteinExistence type="predicted"/>
<dbReference type="RefSeq" id="WP_063355299.1">
    <property type="nucleotide sequence ID" value="NZ_AQHB01000028.1"/>
</dbReference>
<comment type="caution">
    <text evidence="1">The sequence shown here is derived from an EMBL/GenBank/DDBJ whole genome shotgun (WGS) entry which is preliminary data.</text>
</comment>
<sequence>MIFRIAVYVILMIVIALQSVMSVASISELQPIDGKHLQASHTHQYDEQLTTSVKLDEHGHAIQDCHHCGHCSGSHTSWVSSELQDYSTLDLSSAIFNVPDRQVRKRIEAKFKPPILS</sequence>
<evidence type="ECO:0000313" key="1">
    <source>
        <dbReference type="EMBL" id="KZN45143.1"/>
    </source>
</evidence>
<evidence type="ECO:0000313" key="2">
    <source>
        <dbReference type="Proteomes" id="UP000076643"/>
    </source>
</evidence>
<keyword evidence="2" id="KW-1185">Reference proteome</keyword>
<reference evidence="1 2" key="1">
    <citation type="submission" date="2013-07" db="EMBL/GenBank/DDBJ databases">
        <title>Comparative Genomic and Metabolomic Analysis of Twelve Strains of Pseudoalteromonas luteoviolacea.</title>
        <authorList>
            <person name="Vynne N.G."/>
            <person name="Mansson M."/>
            <person name="Gram L."/>
        </authorList>
    </citation>
    <scope>NUCLEOTIDE SEQUENCE [LARGE SCALE GENOMIC DNA]</scope>
    <source>
        <strain evidence="1 2">DSM 6061</strain>
    </source>
</reference>